<feature type="domain" description="Alginate lyase" evidence="4">
    <location>
        <begin position="63"/>
        <end position="342"/>
    </location>
</feature>
<dbReference type="Gene3D" id="1.50.10.100">
    <property type="entry name" value="Chondroitin AC/alginate lyase"/>
    <property type="match status" value="1"/>
</dbReference>
<evidence type="ECO:0000313" key="6">
    <source>
        <dbReference type="Proteomes" id="UP000038204"/>
    </source>
</evidence>
<evidence type="ECO:0000256" key="2">
    <source>
        <dbReference type="ARBA" id="ARBA00023239"/>
    </source>
</evidence>
<dbReference type="AlphaFoldDB" id="A0A0T9P8B4"/>
<keyword evidence="1" id="KW-0732">Signal</keyword>
<reference evidence="5 6" key="1">
    <citation type="submission" date="2015-03" db="EMBL/GenBank/DDBJ databases">
        <authorList>
            <person name="Murphy D."/>
        </authorList>
    </citation>
    <scope>NUCLEOTIDE SEQUENCE [LARGE SCALE GENOMIC DNA]</scope>
    <source>
        <strain evidence="5 6">Y233</strain>
    </source>
</reference>
<dbReference type="InterPro" id="IPR008397">
    <property type="entry name" value="Alginate_lyase_dom"/>
</dbReference>
<keyword evidence="2 5" id="KW-0456">Lyase</keyword>
<evidence type="ECO:0000256" key="3">
    <source>
        <dbReference type="SAM" id="MobiDB-lite"/>
    </source>
</evidence>
<name>A0A0T9P8B4_9GAMM</name>
<dbReference type="Proteomes" id="UP000038204">
    <property type="component" value="Unassembled WGS sequence"/>
</dbReference>
<dbReference type="Pfam" id="PF05426">
    <property type="entry name" value="Alginate_lyase"/>
    <property type="match status" value="1"/>
</dbReference>
<dbReference type="GO" id="GO:0016829">
    <property type="term" value="F:lyase activity"/>
    <property type="evidence" value="ECO:0007669"/>
    <property type="project" value="UniProtKB-KW"/>
</dbReference>
<proteinExistence type="predicted"/>
<sequence length="395" mass="45660">MTPIKTPVTAIKTAVTAMKLYTLDVNCLIKAKAILQQPFSPLQPALRRLLSEADMLRDQSPESVTHKTLLPVSGDIHDYYSFGTYWWPNPRKPNGLPYVRRDGHTNPQSQNDDTDTQRIARMCDRCLTLGLAYYFTGNSRYAQVAAEQIRCWFLDAKTRMNPHLNYGQAIPGIVSGRGTGLIDTRMMWMVIDTLGLISPAKLLDTEDTAVLQQWFRDFNHWMFHSEVGHSEYVWHNNHGTWYDVQRAANAMFYGDRGLVTTIIRQGITQRLAAQIAQDGKQWMELERTVPFHYSLFNMEAHLLLCRYGEHIEIDRWEWVQDGRNVQQGVDYLLPFIAEPELWPYRDLRGIDYDSALRLLLQAARGYPQDAKRYQAVLATFPAETLTSRDRLLWQS</sequence>
<dbReference type="SUPFAM" id="SSF48230">
    <property type="entry name" value="Chondroitin AC/alginate lyase"/>
    <property type="match status" value="1"/>
</dbReference>
<evidence type="ECO:0000256" key="1">
    <source>
        <dbReference type="ARBA" id="ARBA00022729"/>
    </source>
</evidence>
<organism evidence="5 6">
    <name type="scientific">Yersinia similis</name>
    <dbReference type="NCBI Taxonomy" id="367190"/>
    <lineage>
        <taxon>Bacteria</taxon>
        <taxon>Pseudomonadati</taxon>
        <taxon>Pseudomonadota</taxon>
        <taxon>Gammaproteobacteria</taxon>
        <taxon>Enterobacterales</taxon>
        <taxon>Yersiniaceae</taxon>
        <taxon>Yersinia</taxon>
    </lineage>
</organism>
<dbReference type="InterPro" id="IPR008929">
    <property type="entry name" value="Chondroitin_lyas"/>
</dbReference>
<accession>A0A0T9P8B4</accession>
<protein>
    <submittedName>
        <fullName evidence="5">Alginate lyase</fullName>
    </submittedName>
</protein>
<dbReference type="GO" id="GO:0042597">
    <property type="term" value="C:periplasmic space"/>
    <property type="evidence" value="ECO:0007669"/>
    <property type="project" value="InterPro"/>
</dbReference>
<feature type="region of interest" description="Disordered" evidence="3">
    <location>
        <begin position="97"/>
        <end position="116"/>
    </location>
</feature>
<dbReference type="EMBL" id="CQBK01000004">
    <property type="protein sequence ID" value="CNH50930.1"/>
    <property type="molecule type" value="Genomic_DNA"/>
</dbReference>
<evidence type="ECO:0000259" key="4">
    <source>
        <dbReference type="Pfam" id="PF05426"/>
    </source>
</evidence>
<gene>
    <name evidence="5" type="ORF">ERS008667_00802</name>
</gene>
<evidence type="ECO:0000313" key="5">
    <source>
        <dbReference type="EMBL" id="CNH50930.1"/>
    </source>
</evidence>